<protein>
    <submittedName>
        <fullName evidence="1">Uncharacterized protein</fullName>
    </submittedName>
</protein>
<sequence>MIQTLCFHIYIIMIPHPLDSLPSLSFSSTSTSMSSPDCGSSGSECTISSTVMPAPSIIPAQNYDVTTSWSIRGRCHEPNFEGEGLTCTLHSTQSPPRTRAQCYRRHTNTGCRPSRTRGRVQRGYSNSSMNHAQQSDSSTLGDGGTAPEAAEESCPPSPNSGSPPCHIASTSPSTAYFSGTPLNGHSEAEKLCEEGYSGYFLSGLSSMEHQETVPRRRRFRSACIELRRCKHRLQSMLRSLSSFRA</sequence>
<accession>A0ACB8UF99</accession>
<comment type="caution">
    <text evidence="1">The sequence shown here is derived from an EMBL/GenBank/DDBJ whole genome shotgun (WGS) entry which is preliminary data.</text>
</comment>
<dbReference type="Proteomes" id="UP001055072">
    <property type="component" value="Unassembled WGS sequence"/>
</dbReference>
<dbReference type="EMBL" id="MU274903">
    <property type="protein sequence ID" value="KAI0092846.1"/>
    <property type="molecule type" value="Genomic_DNA"/>
</dbReference>
<keyword evidence="2" id="KW-1185">Reference proteome</keyword>
<gene>
    <name evidence="1" type="ORF">BDY19DRAFT_926679</name>
</gene>
<name>A0ACB8UF99_9APHY</name>
<evidence type="ECO:0000313" key="2">
    <source>
        <dbReference type="Proteomes" id="UP001055072"/>
    </source>
</evidence>
<proteinExistence type="predicted"/>
<evidence type="ECO:0000313" key="1">
    <source>
        <dbReference type="EMBL" id="KAI0092846.1"/>
    </source>
</evidence>
<organism evidence="1 2">
    <name type="scientific">Irpex rosettiformis</name>
    <dbReference type="NCBI Taxonomy" id="378272"/>
    <lineage>
        <taxon>Eukaryota</taxon>
        <taxon>Fungi</taxon>
        <taxon>Dikarya</taxon>
        <taxon>Basidiomycota</taxon>
        <taxon>Agaricomycotina</taxon>
        <taxon>Agaricomycetes</taxon>
        <taxon>Polyporales</taxon>
        <taxon>Irpicaceae</taxon>
        <taxon>Irpex</taxon>
    </lineage>
</organism>
<reference evidence="1" key="1">
    <citation type="journal article" date="2021" name="Environ. Microbiol.">
        <title>Gene family expansions and transcriptome signatures uncover fungal adaptations to wood decay.</title>
        <authorList>
            <person name="Hage H."/>
            <person name="Miyauchi S."/>
            <person name="Viragh M."/>
            <person name="Drula E."/>
            <person name="Min B."/>
            <person name="Chaduli D."/>
            <person name="Navarro D."/>
            <person name="Favel A."/>
            <person name="Norest M."/>
            <person name="Lesage-Meessen L."/>
            <person name="Balint B."/>
            <person name="Merenyi Z."/>
            <person name="de Eugenio L."/>
            <person name="Morin E."/>
            <person name="Martinez A.T."/>
            <person name="Baldrian P."/>
            <person name="Stursova M."/>
            <person name="Martinez M.J."/>
            <person name="Novotny C."/>
            <person name="Magnuson J.K."/>
            <person name="Spatafora J.W."/>
            <person name="Maurice S."/>
            <person name="Pangilinan J."/>
            <person name="Andreopoulos W."/>
            <person name="LaButti K."/>
            <person name="Hundley H."/>
            <person name="Na H."/>
            <person name="Kuo A."/>
            <person name="Barry K."/>
            <person name="Lipzen A."/>
            <person name="Henrissat B."/>
            <person name="Riley R."/>
            <person name="Ahrendt S."/>
            <person name="Nagy L.G."/>
            <person name="Grigoriev I.V."/>
            <person name="Martin F."/>
            <person name="Rosso M.N."/>
        </authorList>
    </citation>
    <scope>NUCLEOTIDE SEQUENCE</scope>
    <source>
        <strain evidence="1">CBS 384.51</strain>
    </source>
</reference>